<gene>
    <name evidence="2" type="ORF">FN846DRAFT_887866</name>
</gene>
<reference evidence="2 3" key="1">
    <citation type="submission" date="2019-09" db="EMBL/GenBank/DDBJ databases">
        <title>Draft genome of the ectomycorrhizal ascomycete Sphaerosporella brunnea.</title>
        <authorList>
            <consortium name="DOE Joint Genome Institute"/>
            <person name="Benucci G.M."/>
            <person name="Marozzi G."/>
            <person name="Antonielli L."/>
            <person name="Sanchez S."/>
            <person name="Marco P."/>
            <person name="Wang X."/>
            <person name="Falini L.B."/>
            <person name="Barry K."/>
            <person name="Haridas S."/>
            <person name="Lipzen A."/>
            <person name="Labutti K."/>
            <person name="Grigoriev I.V."/>
            <person name="Murat C."/>
            <person name="Martin F."/>
            <person name="Albertini E."/>
            <person name="Donnini D."/>
            <person name="Bonito G."/>
        </authorList>
    </citation>
    <scope>NUCLEOTIDE SEQUENCE [LARGE SCALE GENOMIC DNA]</scope>
    <source>
        <strain evidence="2 3">Sb_GMNB300</strain>
    </source>
</reference>
<dbReference type="Proteomes" id="UP000326924">
    <property type="component" value="Unassembled WGS sequence"/>
</dbReference>
<sequence length="168" mass="17511">MESITKSYAASGPSSTTGTQSTPSPSMDVITSPHPDDISTGTPSEVCKNITIPSQPGGWVGHAAIHTRAPSIDHTDVHPCTPATMKESSTPAVGQHLTRPTVCPHLVAAPIARTSSAPALHDPSPALQPLATSVEVAGVTAPDASYSLVRWFLEEKMDAPWAGVRLLF</sequence>
<evidence type="ECO:0000313" key="2">
    <source>
        <dbReference type="EMBL" id="KAA8911423.1"/>
    </source>
</evidence>
<protein>
    <submittedName>
        <fullName evidence="2">Uncharacterized protein</fullName>
    </submittedName>
</protein>
<feature type="compositionally biased region" description="Low complexity" evidence="1">
    <location>
        <begin position="11"/>
        <end position="26"/>
    </location>
</feature>
<evidence type="ECO:0000256" key="1">
    <source>
        <dbReference type="SAM" id="MobiDB-lite"/>
    </source>
</evidence>
<evidence type="ECO:0000313" key="3">
    <source>
        <dbReference type="Proteomes" id="UP000326924"/>
    </source>
</evidence>
<comment type="caution">
    <text evidence="2">The sequence shown here is derived from an EMBL/GenBank/DDBJ whole genome shotgun (WGS) entry which is preliminary data.</text>
</comment>
<dbReference type="InParanoid" id="A0A5J5F4S7"/>
<organism evidence="2 3">
    <name type="scientific">Sphaerosporella brunnea</name>
    <dbReference type="NCBI Taxonomy" id="1250544"/>
    <lineage>
        <taxon>Eukaryota</taxon>
        <taxon>Fungi</taxon>
        <taxon>Dikarya</taxon>
        <taxon>Ascomycota</taxon>
        <taxon>Pezizomycotina</taxon>
        <taxon>Pezizomycetes</taxon>
        <taxon>Pezizales</taxon>
        <taxon>Pyronemataceae</taxon>
        <taxon>Sphaerosporella</taxon>
    </lineage>
</organism>
<feature type="region of interest" description="Disordered" evidence="1">
    <location>
        <begin position="1"/>
        <end position="45"/>
    </location>
</feature>
<dbReference type="EMBL" id="VXIS01000036">
    <property type="protein sequence ID" value="KAA8911423.1"/>
    <property type="molecule type" value="Genomic_DNA"/>
</dbReference>
<proteinExistence type="predicted"/>
<accession>A0A5J5F4S7</accession>
<dbReference type="AlphaFoldDB" id="A0A5J5F4S7"/>
<keyword evidence="3" id="KW-1185">Reference proteome</keyword>
<name>A0A5J5F4S7_9PEZI</name>